<dbReference type="InParanoid" id="C1DZY2"/>
<sequence>MPPPGKPPPVTPVYAHVHNVVLQYELARKAFVNGLNDLLAAGDPGQTDALLRAGVVNLLHAPLVQDANSGVQVAALAAMRTLTQDTEATGEEIAEPDALKKIVASLTHGKTAVAVAGCAALQALAEKRPEYAAAMITEGALPPLRLLMASFDPDAKEAAARCLTAVAQAGEPHARSALDDGDGDVLELVTAASADPDASFSLRLACARFFDACCDHGASMARRVVLSSDAAACAARLARDASMPGNPKSARAARAVAFASLTRMAQNGEDMAAMVAETGAVMDAVAAVTDESDASARECAAAMLREIACKTADLAEKVAADGGIAGLVQCLAYDRGDKRSMFAAQTLGYVADFKPSLAMAVVGVDRGRCLVEALDHAPDADSATAAAWAIGCVARHGREGAAQLAKAGALKSLTDAYAAAMHAGGGGGAMNEALADRCKASVKSVIKNSGALGLLEGMVNERTPPGILRHVLAEFAAKLMDDVKAKRSFVTSGALMRLQAVIKKHDSAVAEAAAALEACKLSGEEPPPPTEPLLDERAVRDAKRINGVFPADVVSYYLYC</sequence>
<dbReference type="EMBL" id="CP001323">
    <property type="protein sequence ID" value="ACO61202.1"/>
    <property type="molecule type" value="Genomic_DNA"/>
</dbReference>
<dbReference type="InterPro" id="IPR016024">
    <property type="entry name" value="ARM-type_fold"/>
</dbReference>
<reference evidence="1 2" key="1">
    <citation type="journal article" date="2009" name="Science">
        <title>Green evolution and dynamic adaptations revealed by genomes of the marine picoeukaryotes Micromonas.</title>
        <authorList>
            <person name="Worden A.Z."/>
            <person name="Lee J.H."/>
            <person name="Mock T."/>
            <person name="Rouze P."/>
            <person name="Simmons M.P."/>
            <person name="Aerts A.L."/>
            <person name="Allen A.E."/>
            <person name="Cuvelier M.L."/>
            <person name="Derelle E."/>
            <person name="Everett M.V."/>
            <person name="Foulon E."/>
            <person name="Grimwood J."/>
            <person name="Gundlach H."/>
            <person name="Henrissat B."/>
            <person name="Napoli C."/>
            <person name="McDonald S.M."/>
            <person name="Parker M.S."/>
            <person name="Rombauts S."/>
            <person name="Salamov A."/>
            <person name="Von Dassow P."/>
            <person name="Badger J.H."/>
            <person name="Coutinho P.M."/>
            <person name="Demir E."/>
            <person name="Dubchak I."/>
            <person name="Gentemann C."/>
            <person name="Eikrem W."/>
            <person name="Gready J.E."/>
            <person name="John U."/>
            <person name="Lanier W."/>
            <person name="Lindquist E.A."/>
            <person name="Lucas S."/>
            <person name="Mayer K.F."/>
            <person name="Moreau H."/>
            <person name="Not F."/>
            <person name="Otillar R."/>
            <person name="Panaud O."/>
            <person name="Pangilinan J."/>
            <person name="Paulsen I."/>
            <person name="Piegu B."/>
            <person name="Poliakov A."/>
            <person name="Robbens S."/>
            <person name="Schmutz J."/>
            <person name="Toulza E."/>
            <person name="Wyss T."/>
            <person name="Zelensky A."/>
            <person name="Zhou K."/>
            <person name="Armbrust E.V."/>
            <person name="Bhattacharya D."/>
            <person name="Goodenough U.W."/>
            <person name="Van de Peer Y."/>
            <person name="Grigoriev I.V."/>
        </authorList>
    </citation>
    <scope>NUCLEOTIDE SEQUENCE [LARGE SCALE GENOMIC DNA]</scope>
    <source>
        <strain evidence="2">RCC299 / NOUM17</strain>
    </source>
</reference>
<accession>C1DZY2</accession>
<protein>
    <submittedName>
        <fullName evidence="1">Axoneme central apparatus protein-like protein</fullName>
    </submittedName>
</protein>
<evidence type="ECO:0000313" key="1">
    <source>
        <dbReference type="EMBL" id="ACO61202.1"/>
    </source>
</evidence>
<dbReference type="GeneID" id="8241138"/>
<dbReference type="GO" id="GO:0003341">
    <property type="term" value="P:cilium movement"/>
    <property type="evidence" value="ECO:0007669"/>
    <property type="project" value="TreeGrafter"/>
</dbReference>
<dbReference type="GO" id="GO:0008017">
    <property type="term" value="F:microtubule binding"/>
    <property type="evidence" value="ECO:0007669"/>
    <property type="project" value="TreeGrafter"/>
</dbReference>
<dbReference type="InterPro" id="IPR000225">
    <property type="entry name" value="Armadillo"/>
</dbReference>
<dbReference type="PANTHER" id="PTHR23314">
    <property type="entry name" value="SPERM-ASSOCIATED ANTIGEN 6 ARMADILLO REPEAT-CONTAINING"/>
    <property type="match status" value="1"/>
</dbReference>
<dbReference type="STRING" id="296587.C1DZY2"/>
<dbReference type="PANTHER" id="PTHR23314:SF0">
    <property type="entry name" value="SPERM-ASSOCIATED ANTIGEN 6"/>
    <property type="match status" value="1"/>
</dbReference>
<name>C1DZY2_MICCC</name>
<dbReference type="GO" id="GO:0015630">
    <property type="term" value="C:microtubule cytoskeleton"/>
    <property type="evidence" value="ECO:0007669"/>
    <property type="project" value="TreeGrafter"/>
</dbReference>
<dbReference type="OMA" id="INCLAHI"/>
<proteinExistence type="predicted"/>
<dbReference type="RefSeq" id="XP_002499944.1">
    <property type="nucleotide sequence ID" value="XM_002499898.1"/>
</dbReference>
<dbReference type="Proteomes" id="UP000002009">
    <property type="component" value="Chromosome 2"/>
</dbReference>
<dbReference type="OrthoDB" id="544430at2759"/>
<dbReference type="InterPro" id="IPR011989">
    <property type="entry name" value="ARM-like"/>
</dbReference>
<keyword evidence="2" id="KW-1185">Reference proteome</keyword>
<organism evidence="1 2">
    <name type="scientific">Micromonas commoda (strain RCC299 / NOUM17 / CCMP2709)</name>
    <name type="common">Picoplanktonic green alga</name>
    <dbReference type="NCBI Taxonomy" id="296587"/>
    <lineage>
        <taxon>Eukaryota</taxon>
        <taxon>Viridiplantae</taxon>
        <taxon>Chlorophyta</taxon>
        <taxon>Mamiellophyceae</taxon>
        <taxon>Mamiellales</taxon>
        <taxon>Mamiellaceae</taxon>
        <taxon>Micromonas</taxon>
    </lineage>
</organism>
<dbReference type="Gene3D" id="1.25.10.10">
    <property type="entry name" value="Leucine-rich Repeat Variant"/>
    <property type="match status" value="2"/>
</dbReference>
<dbReference type="SMART" id="SM00185">
    <property type="entry name" value="ARM"/>
    <property type="match status" value="4"/>
</dbReference>
<dbReference type="eggNOG" id="KOG0166">
    <property type="taxonomic scope" value="Eukaryota"/>
</dbReference>
<gene>
    <name evidence="1" type="ORF">MICPUN_56379</name>
</gene>
<dbReference type="KEGG" id="mis:MICPUN_56379"/>
<evidence type="ECO:0000313" key="2">
    <source>
        <dbReference type="Proteomes" id="UP000002009"/>
    </source>
</evidence>
<dbReference type="AlphaFoldDB" id="C1DZY2"/>
<dbReference type="SUPFAM" id="SSF48371">
    <property type="entry name" value="ARM repeat"/>
    <property type="match status" value="1"/>
</dbReference>